<evidence type="ECO:0000313" key="1">
    <source>
        <dbReference type="EMBL" id="KAH0601072.1"/>
    </source>
</evidence>
<gene>
    <name evidence="1" type="ORF">MHUMG1_02073</name>
</gene>
<dbReference type="AlphaFoldDB" id="A0A9P8MIS8"/>
<dbReference type="EMBL" id="JACEFI010000002">
    <property type="protein sequence ID" value="KAH0601072.1"/>
    <property type="molecule type" value="Genomic_DNA"/>
</dbReference>
<comment type="caution">
    <text evidence="1">The sequence shown here is derived from an EMBL/GenBank/DDBJ whole genome shotgun (WGS) entry which is preliminary data.</text>
</comment>
<sequence length="238" mass="26317">MTVAATVNTTTMYIDPGNSFGRYKTLSCPSTKESPNWSNIANGAAAKRRARLSARCRVFLRAPYRQDMRRCLFAPSGGGSSGQAAKWVPPSRGVGSWTTWRSWLSRRKAENPPIFISTNAQHQLVQGKGKDEHPCPRHAWSGFSAAEASNSTMYIVLYMHTRHDDDDTAMGGLRVVGLETRNRLARTPGSFLSSSNHQGLWAMQADDWDTKLLSPLRSKILSLSAPSGRRCDMGQAVW</sequence>
<dbReference type="Proteomes" id="UP000764110">
    <property type="component" value="Unassembled WGS sequence"/>
</dbReference>
<organism evidence="1 2">
    <name type="scientific">Metarhizium humberi</name>
    <dbReference type="NCBI Taxonomy" id="2596975"/>
    <lineage>
        <taxon>Eukaryota</taxon>
        <taxon>Fungi</taxon>
        <taxon>Dikarya</taxon>
        <taxon>Ascomycota</taxon>
        <taxon>Pezizomycotina</taxon>
        <taxon>Sordariomycetes</taxon>
        <taxon>Hypocreomycetidae</taxon>
        <taxon>Hypocreales</taxon>
        <taxon>Clavicipitaceae</taxon>
        <taxon>Metarhizium</taxon>
    </lineage>
</organism>
<reference evidence="1 2" key="1">
    <citation type="submission" date="2020-07" db="EMBL/GenBank/DDBJ databases">
        <title>Metarhizium humberi genome.</title>
        <authorList>
            <person name="Lysoe E."/>
        </authorList>
    </citation>
    <scope>NUCLEOTIDE SEQUENCE [LARGE SCALE GENOMIC DNA]</scope>
    <source>
        <strain evidence="1 2">ESALQ1638</strain>
    </source>
</reference>
<keyword evidence="2" id="KW-1185">Reference proteome</keyword>
<proteinExistence type="predicted"/>
<name>A0A9P8MIS8_9HYPO</name>
<protein>
    <submittedName>
        <fullName evidence="1">Uncharacterized protein</fullName>
    </submittedName>
</protein>
<evidence type="ECO:0000313" key="2">
    <source>
        <dbReference type="Proteomes" id="UP000764110"/>
    </source>
</evidence>
<accession>A0A9P8MIS8</accession>